<dbReference type="Gene3D" id="2.60.120.10">
    <property type="entry name" value="Jelly Rolls"/>
    <property type="match status" value="1"/>
</dbReference>
<organism evidence="1 2">
    <name type="scientific">Bionectria ochroleuca</name>
    <name type="common">Gliocladium roseum</name>
    <dbReference type="NCBI Taxonomy" id="29856"/>
    <lineage>
        <taxon>Eukaryota</taxon>
        <taxon>Fungi</taxon>
        <taxon>Dikarya</taxon>
        <taxon>Ascomycota</taxon>
        <taxon>Pezizomycotina</taxon>
        <taxon>Sordariomycetes</taxon>
        <taxon>Hypocreomycetidae</taxon>
        <taxon>Hypocreales</taxon>
        <taxon>Bionectriaceae</taxon>
        <taxon>Clonostachys</taxon>
    </lineage>
</organism>
<dbReference type="InterPro" id="IPR011051">
    <property type="entry name" value="RmlC_Cupin_sf"/>
</dbReference>
<comment type="caution">
    <text evidence="1">The sequence shown here is derived from an EMBL/GenBank/DDBJ whole genome shotgun (WGS) entry which is preliminary data.</text>
</comment>
<evidence type="ECO:0000313" key="1">
    <source>
        <dbReference type="EMBL" id="VUC29918.1"/>
    </source>
</evidence>
<dbReference type="PANTHER" id="PTHR36448:SF2">
    <property type="entry name" value="CUPIN TYPE-1 DOMAIN-CONTAINING PROTEIN"/>
    <property type="match status" value="1"/>
</dbReference>
<dbReference type="Proteomes" id="UP000766486">
    <property type="component" value="Unassembled WGS sequence"/>
</dbReference>
<sequence>MQPTAFFFHPTKYVPNSKLPVLLYRNALPFPLEEDIVKEFLESNHWIHGGTWNAVPRHHFHPNTHECYGIAIVEGSSELLIGVGPLDSETDGEVIHVESGDVIVLPAGVSHCSKSFSHDYRYLGAYPKVIQAILLFSFISNYATKDSLKWKNEYGRDQSRFESLASESSSVSVPDWDPVNGHLGPLSKLWTC</sequence>
<dbReference type="PANTHER" id="PTHR36448">
    <property type="entry name" value="BLR7373 PROTEIN"/>
    <property type="match status" value="1"/>
</dbReference>
<evidence type="ECO:0000313" key="2">
    <source>
        <dbReference type="Proteomes" id="UP000766486"/>
    </source>
</evidence>
<evidence type="ECO:0008006" key="3">
    <source>
        <dbReference type="Google" id="ProtNLM"/>
    </source>
</evidence>
<dbReference type="CDD" id="cd02219">
    <property type="entry name" value="cupin_YjlB-like"/>
    <property type="match status" value="1"/>
</dbReference>
<accession>A0ABY6UGL7</accession>
<proteinExistence type="predicted"/>
<dbReference type="InterPro" id="IPR014710">
    <property type="entry name" value="RmlC-like_jellyroll"/>
</dbReference>
<keyword evidence="2" id="KW-1185">Reference proteome</keyword>
<protein>
    <recommendedName>
        <fullName evidence="3">Cupin type-1 domain-containing protein</fullName>
    </recommendedName>
</protein>
<dbReference type="InterPro" id="IPR047121">
    <property type="entry name" value="YjiB-like"/>
</dbReference>
<dbReference type="EMBL" id="CABFNS010000812">
    <property type="protein sequence ID" value="VUC29918.1"/>
    <property type="molecule type" value="Genomic_DNA"/>
</dbReference>
<dbReference type="SUPFAM" id="SSF51182">
    <property type="entry name" value="RmlC-like cupins"/>
    <property type="match status" value="1"/>
</dbReference>
<reference evidence="1 2" key="1">
    <citation type="submission" date="2019-06" db="EMBL/GenBank/DDBJ databases">
        <authorList>
            <person name="Broberg M."/>
        </authorList>
    </citation>
    <scope>NUCLEOTIDE SEQUENCE [LARGE SCALE GENOMIC DNA]</scope>
</reference>
<name>A0ABY6UGL7_BIOOC</name>
<gene>
    <name evidence="1" type="ORF">CLO192961_LOCUS273241</name>
</gene>